<proteinExistence type="predicted"/>
<evidence type="ECO:0000313" key="1">
    <source>
        <dbReference type="EMBL" id="GIY26818.1"/>
    </source>
</evidence>
<sequence length="85" mass="9716">MASKQTDHARDAITMPFFTPLIFNNDDCTERVITVFKSEGISTMSLCHSPKDAVLETAKRRIWLETIFRRSCDAERRSVLLLPVS</sequence>
<accession>A0AAV4RY49</accession>
<keyword evidence="2" id="KW-1185">Reference proteome</keyword>
<comment type="caution">
    <text evidence="1">The sequence shown here is derived from an EMBL/GenBank/DDBJ whole genome shotgun (WGS) entry which is preliminary data.</text>
</comment>
<gene>
    <name evidence="1" type="ORF">CEXT_621741</name>
</gene>
<dbReference type="EMBL" id="BPLR01008736">
    <property type="protein sequence ID" value="GIY26818.1"/>
    <property type="molecule type" value="Genomic_DNA"/>
</dbReference>
<organism evidence="1 2">
    <name type="scientific">Caerostris extrusa</name>
    <name type="common">Bark spider</name>
    <name type="synonym">Caerostris bankana</name>
    <dbReference type="NCBI Taxonomy" id="172846"/>
    <lineage>
        <taxon>Eukaryota</taxon>
        <taxon>Metazoa</taxon>
        <taxon>Ecdysozoa</taxon>
        <taxon>Arthropoda</taxon>
        <taxon>Chelicerata</taxon>
        <taxon>Arachnida</taxon>
        <taxon>Araneae</taxon>
        <taxon>Araneomorphae</taxon>
        <taxon>Entelegynae</taxon>
        <taxon>Araneoidea</taxon>
        <taxon>Araneidae</taxon>
        <taxon>Caerostris</taxon>
    </lineage>
</organism>
<name>A0AAV4RY49_CAEEX</name>
<dbReference type="AlphaFoldDB" id="A0AAV4RY49"/>
<evidence type="ECO:0000313" key="2">
    <source>
        <dbReference type="Proteomes" id="UP001054945"/>
    </source>
</evidence>
<reference evidence="1 2" key="1">
    <citation type="submission" date="2021-06" db="EMBL/GenBank/DDBJ databases">
        <title>Caerostris extrusa draft genome.</title>
        <authorList>
            <person name="Kono N."/>
            <person name="Arakawa K."/>
        </authorList>
    </citation>
    <scope>NUCLEOTIDE SEQUENCE [LARGE SCALE GENOMIC DNA]</scope>
</reference>
<dbReference type="Proteomes" id="UP001054945">
    <property type="component" value="Unassembled WGS sequence"/>
</dbReference>
<protein>
    <submittedName>
        <fullName evidence="1">Uncharacterized protein</fullName>
    </submittedName>
</protein>